<name>A0ABT0U5Q0_9BACT</name>
<evidence type="ECO:0000313" key="3">
    <source>
        <dbReference type="Proteomes" id="UP001202961"/>
    </source>
</evidence>
<comment type="caution">
    <text evidence="2">The sequence shown here is derived from an EMBL/GenBank/DDBJ whole genome shotgun (WGS) entry which is preliminary data.</text>
</comment>
<feature type="region of interest" description="Disordered" evidence="1">
    <location>
        <begin position="382"/>
        <end position="402"/>
    </location>
</feature>
<evidence type="ECO:0000256" key="1">
    <source>
        <dbReference type="SAM" id="MobiDB-lite"/>
    </source>
</evidence>
<dbReference type="EMBL" id="JAMQBK010000043">
    <property type="protein sequence ID" value="MCM2372245.1"/>
    <property type="molecule type" value="Genomic_DNA"/>
</dbReference>
<accession>A0ABT0U5Q0</accession>
<dbReference type="InterPro" id="IPR016024">
    <property type="entry name" value="ARM-type_fold"/>
</dbReference>
<gene>
    <name evidence="2" type="ORF">NB063_16685</name>
</gene>
<dbReference type="Proteomes" id="UP001202961">
    <property type="component" value="Unassembled WGS sequence"/>
</dbReference>
<keyword evidence="3" id="KW-1185">Reference proteome</keyword>
<organism evidence="2 3">
    <name type="scientific">Aporhodopirellula aestuarii</name>
    <dbReference type="NCBI Taxonomy" id="2950107"/>
    <lineage>
        <taxon>Bacteria</taxon>
        <taxon>Pseudomonadati</taxon>
        <taxon>Planctomycetota</taxon>
        <taxon>Planctomycetia</taxon>
        <taxon>Pirellulales</taxon>
        <taxon>Pirellulaceae</taxon>
        <taxon>Aporhodopirellula</taxon>
    </lineage>
</organism>
<protein>
    <recommendedName>
        <fullName evidence="4">HEAT repeat domain-containing protein</fullName>
    </recommendedName>
</protein>
<proteinExistence type="predicted"/>
<sequence length="575" mass="64032">MVPTKTMSLETTYRILAVSTRPESVDVLASGIAGGDAETRQRCFRTLAIRPCHRSHELLIENWTKYRDEIVEATTTHRERFAATVVTELETELIHGKTADAEAGIERAKVLTQIVSALAIREAMPQLIDAAWKNTSHVVREYCVDTVLVLSNTWGKHARRQYAGQRTDPNVERSRLALTAHLLDCAKNFQKHRNEQLLDAFLVLSTWNDPALRSCLENESPCRTLILRRLRSSRLQAVMELLAGFIRRRTIPECVLGLMLQRCDAMYCETLLEVISPEPLPVTLANLKEFGLPDCLRGGVSLLRTLGTDRDSAIAHAYTMAMQHAPETIAVLLEILERHRVPTANSEHACDSVSICLSRCEVPKLDYWLQAVHSERIDAMLQPSADENPNTASGAVASDETTADTTDAAQGFSLSESFEDRAAEVCLRLIRWAQSSNARFAKPAKRLLGELNINNMLPLFPTLSTDVRLRIGRMLMQIDSSTLDVVRDGLRHAVMRRRLEAIEFAQTLGLVELMIEPFKMIVHTDHQRARLAAAEALGTATCDSSANLLKELTTSPLGSLRDAAKESLSRRGIAV</sequence>
<dbReference type="RefSeq" id="WP_250929880.1">
    <property type="nucleotide sequence ID" value="NZ_JAMQBK010000043.1"/>
</dbReference>
<evidence type="ECO:0008006" key="4">
    <source>
        <dbReference type="Google" id="ProtNLM"/>
    </source>
</evidence>
<dbReference type="SUPFAM" id="SSF48371">
    <property type="entry name" value="ARM repeat"/>
    <property type="match status" value="1"/>
</dbReference>
<evidence type="ECO:0000313" key="2">
    <source>
        <dbReference type="EMBL" id="MCM2372245.1"/>
    </source>
</evidence>
<reference evidence="2 3" key="1">
    <citation type="journal article" date="2022" name="Syst. Appl. Microbiol.">
        <title>Rhodopirellula aestuarii sp. nov., a novel member of the genus Rhodopirellula isolated from brackish sediments collected in the Tagus River estuary, Portugal.</title>
        <authorList>
            <person name="Vitorino I.R."/>
            <person name="Klimek D."/>
            <person name="Calusinska M."/>
            <person name="Lobo-da-Cunha A."/>
            <person name="Vasconcelos V."/>
            <person name="Lage O.M."/>
        </authorList>
    </citation>
    <scope>NUCLEOTIDE SEQUENCE [LARGE SCALE GENOMIC DNA]</scope>
    <source>
        <strain evidence="2 3">ICT_H3.1</strain>
    </source>
</reference>